<protein>
    <submittedName>
        <fullName evidence="1">Uncharacterized protein</fullName>
    </submittedName>
</protein>
<reference evidence="1" key="1">
    <citation type="journal article" date="2023" name="bioRxiv">
        <title>Scaffold-level genome assemblies of two parasitoid biocontrol wasps reveal the parthenogenesis mechanism and an associated novel virus.</title>
        <authorList>
            <person name="Inwood S."/>
            <person name="Skelly J."/>
            <person name="Guhlin J."/>
            <person name="Harrop T."/>
            <person name="Goldson S."/>
            <person name="Dearden P."/>
        </authorList>
    </citation>
    <scope>NUCLEOTIDE SEQUENCE</scope>
    <source>
        <strain evidence="1">Lincoln</strain>
        <tissue evidence="1">Whole body</tissue>
    </source>
</reference>
<keyword evidence="2" id="KW-1185">Reference proteome</keyword>
<organism evidence="1 2">
    <name type="scientific">Microctonus hyperodae</name>
    <name type="common">Parasitoid wasp</name>
    <dbReference type="NCBI Taxonomy" id="165561"/>
    <lineage>
        <taxon>Eukaryota</taxon>
        <taxon>Metazoa</taxon>
        <taxon>Ecdysozoa</taxon>
        <taxon>Arthropoda</taxon>
        <taxon>Hexapoda</taxon>
        <taxon>Insecta</taxon>
        <taxon>Pterygota</taxon>
        <taxon>Neoptera</taxon>
        <taxon>Endopterygota</taxon>
        <taxon>Hymenoptera</taxon>
        <taxon>Apocrita</taxon>
        <taxon>Ichneumonoidea</taxon>
        <taxon>Braconidae</taxon>
        <taxon>Euphorinae</taxon>
        <taxon>Microctonus</taxon>
    </lineage>
</organism>
<comment type="caution">
    <text evidence="1">The sequence shown here is derived from an EMBL/GenBank/DDBJ whole genome shotgun (WGS) entry which is preliminary data.</text>
</comment>
<dbReference type="EMBL" id="JAQQBR010000001">
    <property type="protein sequence ID" value="KAK0182092.1"/>
    <property type="molecule type" value="Genomic_DNA"/>
</dbReference>
<sequence length="101" mass="11933">MPCVLLHNLISVPDWRYCVADTRHDEITTNVQETYYHTLDILMATNNGEINHHIMGVDNCYRFIQKWLKLMTNMVCNAVVKDLNRTFRLEIQKPALLIRLM</sequence>
<accession>A0AA39G5W3</accession>
<name>A0AA39G5W3_MICHY</name>
<dbReference type="AlphaFoldDB" id="A0AA39G5W3"/>
<reference evidence="1" key="2">
    <citation type="submission" date="2023-03" db="EMBL/GenBank/DDBJ databases">
        <authorList>
            <person name="Inwood S.N."/>
            <person name="Skelly J.G."/>
            <person name="Guhlin J."/>
            <person name="Harrop T.W.R."/>
            <person name="Goldson S.G."/>
            <person name="Dearden P.K."/>
        </authorList>
    </citation>
    <scope>NUCLEOTIDE SEQUENCE</scope>
    <source>
        <strain evidence="1">Lincoln</strain>
        <tissue evidence="1">Whole body</tissue>
    </source>
</reference>
<proteinExistence type="predicted"/>
<evidence type="ECO:0000313" key="2">
    <source>
        <dbReference type="Proteomes" id="UP001168972"/>
    </source>
</evidence>
<dbReference type="Proteomes" id="UP001168972">
    <property type="component" value="Unassembled WGS sequence"/>
</dbReference>
<gene>
    <name evidence="1" type="ORF">PV327_000261</name>
</gene>
<evidence type="ECO:0000313" key="1">
    <source>
        <dbReference type="EMBL" id="KAK0182092.1"/>
    </source>
</evidence>